<dbReference type="PANTHER" id="PTHR38037">
    <property type="entry name" value="ZN_PROTEASE DOMAIN-CONTAINING PROTEIN"/>
    <property type="match status" value="1"/>
</dbReference>
<protein>
    <recommendedName>
        <fullName evidence="1">Retropepsin-like aspartic endopeptidase domain-containing protein</fullName>
    </recommendedName>
</protein>
<dbReference type="SUPFAM" id="SSF50630">
    <property type="entry name" value="Acid proteases"/>
    <property type="match status" value="1"/>
</dbReference>
<evidence type="ECO:0000313" key="3">
    <source>
        <dbReference type="Proteomes" id="UP000289238"/>
    </source>
</evidence>
<keyword evidence="3" id="KW-1185">Reference proteome</keyword>
<organism evidence="2 3">
    <name type="scientific">Leeuwenhoekiella aequorea</name>
    <dbReference type="NCBI Taxonomy" id="283736"/>
    <lineage>
        <taxon>Bacteria</taxon>
        <taxon>Pseudomonadati</taxon>
        <taxon>Bacteroidota</taxon>
        <taxon>Flavobacteriia</taxon>
        <taxon>Flavobacteriales</taxon>
        <taxon>Flavobacteriaceae</taxon>
        <taxon>Leeuwenhoekiella</taxon>
    </lineage>
</organism>
<sequence>MVLYFNNYAFTKLQRMEKVIIGRIDRADFPKLGLSDIDIKIDTGAYTSSIHCNHIREEDNILCCTFLDPKHPEYNGKEMRFSDYDITAVKSSNGEIQYRYVVQSNITIFQKTFKISLTLSSREDMRFPVLIGRKFLTKKFIVDTELTDVSHSQKVL</sequence>
<reference evidence="2 3" key="1">
    <citation type="submission" date="2018-07" db="EMBL/GenBank/DDBJ databases">
        <title>Leeuwenhoekiella genomics.</title>
        <authorList>
            <person name="Tahon G."/>
            <person name="Willems A."/>
        </authorList>
    </citation>
    <scope>NUCLEOTIDE SEQUENCE [LARGE SCALE GENOMIC DNA]</scope>
    <source>
        <strain evidence="2 3">LMG 22550</strain>
    </source>
</reference>
<dbReference type="InterPro" id="IPR008503">
    <property type="entry name" value="Asp_endopeptidase"/>
</dbReference>
<proteinExistence type="predicted"/>
<dbReference type="Gene3D" id="2.40.70.10">
    <property type="entry name" value="Acid Proteases"/>
    <property type="match status" value="1"/>
</dbReference>
<evidence type="ECO:0000259" key="1">
    <source>
        <dbReference type="Pfam" id="PF05618"/>
    </source>
</evidence>
<comment type="caution">
    <text evidence="2">The sequence shown here is derived from an EMBL/GenBank/DDBJ whole genome shotgun (WGS) entry which is preliminary data.</text>
</comment>
<dbReference type="Pfam" id="PF05618">
    <property type="entry name" value="Zn_protease"/>
    <property type="match status" value="1"/>
</dbReference>
<dbReference type="Proteomes" id="UP000289238">
    <property type="component" value="Unassembled WGS sequence"/>
</dbReference>
<feature type="domain" description="Retropepsin-like aspartic endopeptidase" evidence="1">
    <location>
        <begin position="20"/>
        <end position="149"/>
    </location>
</feature>
<gene>
    <name evidence="2" type="ORF">DSM00_2192</name>
</gene>
<evidence type="ECO:0000313" key="2">
    <source>
        <dbReference type="EMBL" id="RXG22127.1"/>
    </source>
</evidence>
<dbReference type="InterPro" id="IPR021109">
    <property type="entry name" value="Peptidase_aspartic_dom_sf"/>
</dbReference>
<dbReference type="EMBL" id="QOVM01000004">
    <property type="protein sequence ID" value="RXG22127.1"/>
    <property type="molecule type" value="Genomic_DNA"/>
</dbReference>
<dbReference type="PANTHER" id="PTHR38037:SF2">
    <property type="entry name" value="ATP-DEPENDENT ZINC PROTEASE DOMAIN-CONTAINING PROTEIN-RELATED"/>
    <property type="match status" value="1"/>
</dbReference>
<name>A0A4Q0P653_9FLAO</name>
<accession>A0A4Q0P653</accession>
<dbReference type="AlphaFoldDB" id="A0A4Q0P653"/>